<gene>
    <name evidence="1" type="ORF">COW36_10955</name>
</gene>
<dbReference type="AlphaFoldDB" id="A0A2M7G4Q1"/>
<reference evidence="1 2" key="1">
    <citation type="submission" date="2017-09" db="EMBL/GenBank/DDBJ databases">
        <title>Depth-based differentiation of microbial function through sediment-hosted aquifers and enrichment of novel symbionts in the deep terrestrial subsurface.</title>
        <authorList>
            <person name="Probst A.J."/>
            <person name="Ladd B."/>
            <person name="Jarett J.K."/>
            <person name="Geller-Mcgrath D.E."/>
            <person name="Sieber C.M."/>
            <person name="Emerson J.B."/>
            <person name="Anantharaman K."/>
            <person name="Thomas B.C."/>
            <person name="Malmstrom R."/>
            <person name="Stieglmeier M."/>
            <person name="Klingl A."/>
            <person name="Woyke T."/>
            <person name="Ryan C.M."/>
            <person name="Banfield J.F."/>
        </authorList>
    </citation>
    <scope>NUCLEOTIDE SEQUENCE [LARGE SCALE GENOMIC DNA]</scope>
    <source>
        <strain evidence="1">CG17_big_fil_post_rev_8_21_14_2_50_48_46</strain>
    </source>
</reference>
<sequence length="441" mass="50511">MYYTASFALSLLVFSFLSLFSIQTALARACPIRLETRLQLQLFQESLKVWEQLPLAFWQGFQPDHFYLEMPGSECIWGSGRVNLPEMAEKLPDFEGLFLLPEDFQLAPQASTEPLFCKPFGRAFQNWLLERQPRLAPSEDAIFTQGIYQSPGNWLPEMRALQKALNSSQIEPRRDWIRVFLAARALRFAGKETERNHEEKQELLLGLRFWLCDQIQMAAQAHELPEEIKYLNPFQNPLQIHEQLTADALLLSEAERLAHLGRLQVALIQAEIPDWQKAIEETGRTPQALLTDFSQFSPLQIKHYIPRIAALNPSLNFLPQAVRFSAQDGFLIQIELRPQELELRPLALVSLNAHQTLLLPGSEVKILHPLLTGLLRGKTQITQLGNGRVQLAFYLTLRSQLKLKRREDGCAELEINTPHFNLRGGCLWGKETLRGYTLDLP</sequence>
<evidence type="ECO:0000313" key="1">
    <source>
        <dbReference type="EMBL" id="PIW16907.1"/>
    </source>
</evidence>
<dbReference type="EMBL" id="PFFQ01000033">
    <property type="protein sequence ID" value="PIW16907.1"/>
    <property type="molecule type" value="Genomic_DNA"/>
</dbReference>
<proteinExistence type="predicted"/>
<accession>A0A2M7G4Q1</accession>
<comment type="caution">
    <text evidence="1">The sequence shown here is derived from an EMBL/GenBank/DDBJ whole genome shotgun (WGS) entry which is preliminary data.</text>
</comment>
<dbReference type="Proteomes" id="UP000231019">
    <property type="component" value="Unassembled WGS sequence"/>
</dbReference>
<evidence type="ECO:0000313" key="2">
    <source>
        <dbReference type="Proteomes" id="UP000231019"/>
    </source>
</evidence>
<name>A0A2M7G4Q1_9BACT</name>
<organism evidence="1 2">
    <name type="scientific">bacterium (Candidatus Blackallbacteria) CG17_big_fil_post_rev_8_21_14_2_50_48_46</name>
    <dbReference type="NCBI Taxonomy" id="2014261"/>
    <lineage>
        <taxon>Bacteria</taxon>
        <taxon>Candidatus Blackallbacteria</taxon>
    </lineage>
</organism>
<protein>
    <submittedName>
        <fullName evidence="1">Uncharacterized protein</fullName>
    </submittedName>
</protein>